<dbReference type="PANTHER" id="PTHR43155">
    <property type="entry name" value="CYCLIC DI-GMP PHOSPHODIESTERASE PA4108-RELATED"/>
    <property type="match status" value="1"/>
</dbReference>
<evidence type="ECO:0000256" key="1">
    <source>
        <dbReference type="SAM" id="MobiDB-lite"/>
    </source>
</evidence>
<dbReference type="Gene3D" id="1.10.3210.10">
    <property type="entry name" value="Hypothetical protein af1432"/>
    <property type="match status" value="1"/>
</dbReference>
<feature type="domain" description="HD-GYP" evidence="2">
    <location>
        <begin position="151"/>
        <end position="349"/>
    </location>
</feature>
<dbReference type="InterPro" id="IPR006675">
    <property type="entry name" value="HDIG_dom"/>
</dbReference>
<dbReference type="AlphaFoldDB" id="S7T363"/>
<keyword evidence="4" id="KW-1185">Reference proteome</keyword>
<evidence type="ECO:0000259" key="2">
    <source>
        <dbReference type="PROSITE" id="PS51832"/>
    </source>
</evidence>
<keyword evidence="3" id="KW-0378">Hydrolase</keyword>
<organism evidence="3 4">
    <name type="scientific">Alkalidesulfovibrio alkalitolerans DSM 16529</name>
    <dbReference type="NCBI Taxonomy" id="1121439"/>
    <lineage>
        <taxon>Bacteria</taxon>
        <taxon>Pseudomonadati</taxon>
        <taxon>Thermodesulfobacteriota</taxon>
        <taxon>Desulfovibrionia</taxon>
        <taxon>Desulfovibrionales</taxon>
        <taxon>Desulfovibrionaceae</taxon>
        <taxon>Alkalidesulfovibrio</taxon>
    </lineage>
</organism>
<dbReference type="Pfam" id="PF13487">
    <property type="entry name" value="HD_5"/>
    <property type="match status" value="1"/>
</dbReference>
<dbReference type="GO" id="GO:0016787">
    <property type="term" value="F:hydrolase activity"/>
    <property type="evidence" value="ECO:0007669"/>
    <property type="project" value="UniProtKB-KW"/>
</dbReference>
<dbReference type="STRING" id="1121439.dsat_0846"/>
<feature type="region of interest" description="Disordered" evidence="1">
    <location>
        <begin position="66"/>
        <end position="90"/>
    </location>
</feature>
<proteinExistence type="predicted"/>
<dbReference type="InterPro" id="IPR003607">
    <property type="entry name" value="HD/PDEase_dom"/>
</dbReference>
<dbReference type="PANTHER" id="PTHR43155:SF2">
    <property type="entry name" value="CYCLIC DI-GMP PHOSPHODIESTERASE PA4108"/>
    <property type="match status" value="1"/>
</dbReference>
<dbReference type="InterPro" id="IPR037522">
    <property type="entry name" value="HD_GYP_dom"/>
</dbReference>
<dbReference type="PROSITE" id="PS51832">
    <property type="entry name" value="HD_GYP"/>
    <property type="match status" value="1"/>
</dbReference>
<reference evidence="3 4" key="1">
    <citation type="journal article" date="2013" name="Genome Announc.">
        <title>Draft genome sequences for three mercury-methylating, sulfate-reducing bacteria.</title>
        <authorList>
            <person name="Brown S.D."/>
            <person name="Hurt R.A.Jr."/>
            <person name="Gilmour C.C."/>
            <person name="Elias D.A."/>
        </authorList>
    </citation>
    <scope>NUCLEOTIDE SEQUENCE [LARGE SCALE GENOMIC DNA]</scope>
    <source>
        <strain evidence="3 4">DSM 16529</strain>
    </source>
</reference>
<comment type="caution">
    <text evidence="3">The sequence shown here is derived from an EMBL/GenBank/DDBJ whole genome shotgun (WGS) entry which is preliminary data.</text>
</comment>
<dbReference type="OrthoDB" id="9802066at2"/>
<dbReference type="eggNOG" id="COG2206">
    <property type="taxonomic scope" value="Bacteria"/>
</dbReference>
<evidence type="ECO:0000313" key="4">
    <source>
        <dbReference type="Proteomes" id="UP000014975"/>
    </source>
</evidence>
<evidence type="ECO:0000313" key="3">
    <source>
        <dbReference type="EMBL" id="EPR31522.1"/>
    </source>
</evidence>
<dbReference type="SMART" id="SM00471">
    <property type="entry name" value="HDc"/>
    <property type="match status" value="1"/>
</dbReference>
<protein>
    <submittedName>
        <fullName evidence="3">Metal dependent phosphohydrolase</fullName>
    </submittedName>
</protein>
<dbReference type="RefSeq" id="WP_020887543.1">
    <property type="nucleotide sequence ID" value="NZ_ATHI01000028.1"/>
</dbReference>
<dbReference type="CDD" id="cd00077">
    <property type="entry name" value="HDc"/>
    <property type="match status" value="1"/>
</dbReference>
<dbReference type="PATRIC" id="fig|1121439.3.peg.2215"/>
<sequence length="424" mass="47426">MAEFNLPEYRVSVDQLEPGVFIRLENIRWFEHPFLFNSFKISSEQQIAILRDLGIKEVICVPEKSERLPGRPREESGPPPKKRPVATEAAMDSLWRKKKAQAERLQKKREHLARCEERYAATVKNVSAITQGILAERVSSMAEAAKLVADMTEFFLSDVESTLHLVNVMNQGERIHFHAMNVTVLSLMLGHKAGMTGQEMNALGMAALFHDIGKARIEKKLLRKRGTLSPAERAVVERHPRMGVEILARTSDFPAMALEAVAQHHELADGSGYPRKLTLDAIGTAARILALADTYDNHCNHPDPLESYTPYQALSFMFTQQKELFDPDLLPLFIRCLGVYPPGTVVQLSNGSIGLVVSVNPENQLFPNVLVHAPDIPKKSALIIDLAEEPDLTIEKSIRLSHLPGEIIDYLNLRSRISYSLDAS</sequence>
<accession>S7T363</accession>
<dbReference type="SUPFAM" id="SSF109604">
    <property type="entry name" value="HD-domain/PDEase-like"/>
    <property type="match status" value="1"/>
</dbReference>
<dbReference type="NCBIfam" id="TIGR00277">
    <property type="entry name" value="HDIG"/>
    <property type="match status" value="1"/>
</dbReference>
<dbReference type="EMBL" id="ATHI01000028">
    <property type="protein sequence ID" value="EPR31522.1"/>
    <property type="molecule type" value="Genomic_DNA"/>
</dbReference>
<dbReference type="Proteomes" id="UP000014975">
    <property type="component" value="Unassembled WGS sequence"/>
</dbReference>
<name>S7T363_9BACT</name>
<dbReference type="Pfam" id="PF11871">
    <property type="entry name" value="DUF3391"/>
    <property type="match status" value="1"/>
</dbReference>
<dbReference type="InterPro" id="IPR021812">
    <property type="entry name" value="DUF3391"/>
</dbReference>
<gene>
    <name evidence="3" type="ORF">dsat_0846</name>
</gene>
<feature type="compositionally biased region" description="Basic and acidic residues" evidence="1">
    <location>
        <begin position="66"/>
        <end position="76"/>
    </location>
</feature>